<dbReference type="EMBL" id="GBRH01243514">
    <property type="protein sequence ID" value="JAD54381.1"/>
    <property type="molecule type" value="Transcribed_RNA"/>
</dbReference>
<proteinExistence type="predicted"/>
<reference evidence="1" key="2">
    <citation type="journal article" date="2015" name="Data Brief">
        <title>Shoot transcriptome of the giant reed, Arundo donax.</title>
        <authorList>
            <person name="Barrero R.A."/>
            <person name="Guerrero F.D."/>
            <person name="Moolhuijzen P."/>
            <person name="Goolsby J.A."/>
            <person name="Tidwell J."/>
            <person name="Bellgard S.E."/>
            <person name="Bellgard M.I."/>
        </authorList>
    </citation>
    <scope>NUCLEOTIDE SEQUENCE</scope>
    <source>
        <tissue evidence="1">Shoot tissue taken approximately 20 cm above the soil surface</tissue>
    </source>
</reference>
<protein>
    <submittedName>
        <fullName evidence="1">Uncharacterized protein</fullName>
    </submittedName>
</protein>
<accession>A0A0A9ATB3</accession>
<dbReference type="AlphaFoldDB" id="A0A0A9ATB3"/>
<reference evidence="1" key="1">
    <citation type="submission" date="2014-09" db="EMBL/GenBank/DDBJ databases">
        <authorList>
            <person name="Magalhaes I.L.F."/>
            <person name="Oliveira U."/>
            <person name="Santos F.R."/>
            <person name="Vidigal T.H.D.A."/>
            <person name="Brescovit A.D."/>
            <person name="Santos A.J."/>
        </authorList>
    </citation>
    <scope>NUCLEOTIDE SEQUENCE</scope>
    <source>
        <tissue evidence="1">Shoot tissue taken approximately 20 cm above the soil surface</tissue>
    </source>
</reference>
<evidence type="ECO:0000313" key="1">
    <source>
        <dbReference type="EMBL" id="JAD54381.1"/>
    </source>
</evidence>
<name>A0A0A9ATB3_ARUDO</name>
<sequence length="36" mass="4052">MSTFAATNARTKLMALSPANWSKKSRCTKAMDHFFT</sequence>
<organism evidence="1">
    <name type="scientific">Arundo donax</name>
    <name type="common">Giant reed</name>
    <name type="synonym">Donax arundinaceus</name>
    <dbReference type="NCBI Taxonomy" id="35708"/>
    <lineage>
        <taxon>Eukaryota</taxon>
        <taxon>Viridiplantae</taxon>
        <taxon>Streptophyta</taxon>
        <taxon>Embryophyta</taxon>
        <taxon>Tracheophyta</taxon>
        <taxon>Spermatophyta</taxon>
        <taxon>Magnoliopsida</taxon>
        <taxon>Liliopsida</taxon>
        <taxon>Poales</taxon>
        <taxon>Poaceae</taxon>
        <taxon>PACMAD clade</taxon>
        <taxon>Arundinoideae</taxon>
        <taxon>Arundineae</taxon>
        <taxon>Arundo</taxon>
    </lineage>
</organism>